<organism evidence="2 3">
    <name type="scientific">Embleya hyalina</name>
    <dbReference type="NCBI Taxonomy" id="516124"/>
    <lineage>
        <taxon>Bacteria</taxon>
        <taxon>Bacillati</taxon>
        <taxon>Actinomycetota</taxon>
        <taxon>Actinomycetes</taxon>
        <taxon>Kitasatosporales</taxon>
        <taxon>Streptomycetaceae</taxon>
        <taxon>Embleya</taxon>
    </lineage>
</organism>
<proteinExistence type="predicted"/>
<dbReference type="RefSeq" id="WP_170222076.1">
    <property type="nucleotide sequence ID" value="NZ_BIFH01000013.1"/>
</dbReference>
<protein>
    <submittedName>
        <fullName evidence="2">MarR family transcriptional regulator</fullName>
    </submittedName>
</protein>
<dbReference type="Gene3D" id="1.10.10.10">
    <property type="entry name" value="Winged helix-like DNA-binding domain superfamily/Winged helix DNA-binding domain"/>
    <property type="match status" value="1"/>
</dbReference>
<comment type="caution">
    <text evidence="2">The sequence shown here is derived from an EMBL/GenBank/DDBJ whole genome shotgun (WGS) entry which is preliminary data.</text>
</comment>
<accession>A0A401YEZ8</accession>
<dbReference type="InterPro" id="IPR039422">
    <property type="entry name" value="MarR/SlyA-like"/>
</dbReference>
<evidence type="ECO:0000259" key="1">
    <source>
        <dbReference type="SMART" id="SM00347"/>
    </source>
</evidence>
<dbReference type="InterPro" id="IPR000835">
    <property type="entry name" value="HTH_MarR-typ"/>
</dbReference>
<sequence length="144" mass="15171">MSGPPPCRTRTGLPAPASEARYRQHRALDGALSANGTTPAQWDALRAIGRSPGASARELAAATFQTEQAFGALAGRLTAQALIERRPGLGRRIEHHLTPAGEQVLAVGHTVADKVLTACFAALSGADRATLLDLLRRLTAERDT</sequence>
<keyword evidence="3" id="KW-1185">Reference proteome</keyword>
<dbReference type="SUPFAM" id="SSF46785">
    <property type="entry name" value="Winged helix' DNA-binding domain"/>
    <property type="match status" value="1"/>
</dbReference>
<name>A0A401YEZ8_9ACTN</name>
<dbReference type="EMBL" id="BIFH01000013">
    <property type="protein sequence ID" value="GCD93160.1"/>
    <property type="molecule type" value="Genomic_DNA"/>
</dbReference>
<gene>
    <name evidence="2" type="ORF">EHYA_00803</name>
</gene>
<dbReference type="PANTHER" id="PTHR33164">
    <property type="entry name" value="TRANSCRIPTIONAL REGULATOR, MARR FAMILY"/>
    <property type="match status" value="1"/>
</dbReference>
<evidence type="ECO:0000313" key="3">
    <source>
        <dbReference type="Proteomes" id="UP000286931"/>
    </source>
</evidence>
<dbReference type="InterPro" id="IPR036388">
    <property type="entry name" value="WH-like_DNA-bd_sf"/>
</dbReference>
<dbReference type="GO" id="GO:0003700">
    <property type="term" value="F:DNA-binding transcription factor activity"/>
    <property type="evidence" value="ECO:0007669"/>
    <property type="project" value="InterPro"/>
</dbReference>
<dbReference type="InterPro" id="IPR036390">
    <property type="entry name" value="WH_DNA-bd_sf"/>
</dbReference>
<evidence type="ECO:0000313" key="2">
    <source>
        <dbReference type="EMBL" id="GCD93160.1"/>
    </source>
</evidence>
<dbReference type="GO" id="GO:0006950">
    <property type="term" value="P:response to stress"/>
    <property type="evidence" value="ECO:0007669"/>
    <property type="project" value="TreeGrafter"/>
</dbReference>
<dbReference type="Pfam" id="PF12802">
    <property type="entry name" value="MarR_2"/>
    <property type="match status" value="1"/>
</dbReference>
<reference evidence="2 3" key="1">
    <citation type="submission" date="2018-12" db="EMBL/GenBank/DDBJ databases">
        <title>Draft genome sequence of Embleya hyalina NBRC 13850T.</title>
        <authorList>
            <person name="Komaki H."/>
            <person name="Hosoyama A."/>
            <person name="Kimura A."/>
            <person name="Ichikawa N."/>
            <person name="Tamura T."/>
        </authorList>
    </citation>
    <scope>NUCLEOTIDE SEQUENCE [LARGE SCALE GENOMIC DNA]</scope>
    <source>
        <strain evidence="2 3">NBRC 13850</strain>
    </source>
</reference>
<dbReference type="AlphaFoldDB" id="A0A401YEZ8"/>
<dbReference type="SMART" id="SM00347">
    <property type="entry name" value="HTH_MARR"/>
    <property type="match status" value="1"/>
</dbReference>
<dbReference type="PANTHER" id="PTHR33164:SF103">
    <property type="entry name" value="REGULATORY PROTEIN MARR"/>
    <property type="match status" value="1"/>
</dbReference>
<feature type="domain" description="HTH marR-type" evidence="1">
    <location>
        <begin position="30"/>
        <end position="128"/>
    </location>
</feature>
<dbReference type="Proteomes" id="UP000286931">
    <property type="component" value="Unassembled WGS sequence"/>
</dbReference>